<evidence type="ECO:0000313" key="12">
    <source>
        <dbReference type="RefSeq" id="XP_033235724.1"/>
    </source>
</evidence>
<dbReference type="InParanoid" id="A0A6I8VYX2"/>
<comment type="similarity">
    <text evidence="1 7">Belongs to the peptidase M16 family.</text>
</comment>
<evidence type="ECO:0000259" key="9">
    <source>
        <dbReference type="Pfam" id="PF05193"/>
    </source>
</evidence>
<accession>A0A6I8VYX2</accession>
<dbReference type="Pfam" id="PF16187">
    <property type="entry name" value="Peptidase_M16_M"/>
    <property type="match status" value="1"/>
</dbReference>
<dbReference type="PANTHER" id="PTHR43690">
    <property type="entry name" value="NARDILYSIN"/>
    <property type="match status" value="1"/>
</dbReference>
<protein>
    <submittedName>
        <fullName evidence="12">Nardilysin-like</fullName>
    </submittedName>
</protein>
<evidence type="ECO:0000259" key="8">
    <source>
        <dbReference type="Pfam" id="PF00675"/>
    </source>
</evidence>
<dbReference type="GO" id="GO:0006508">
    <property type="term" value="P:proteolysis"/>
    <property type="evidence" value="ECO:0007669"/>
    <property type="project" value="UniProtKB-KW"/>
</dbReference>
<dbReference type="RefSeq" id="XP_033235724.1">
    <property type="nucleotide sequence ID" value="XM_033379833.1"/>
</dbReference>
<reference evidence="12" key="1">
    <citation type="submission" date="2025-08" db="UniProtKB">
        <authorList>
            <consortium name="RefSeq"/>
        </authorList>
    </citation>
    <scope>IDENTIFICATION</scope>
    <source>
        <strain evidence="12">MV-25-SWS-2005</strain>
        <tissue evidence="12">Whole body</tissue>
    </source>
</reference>
<evidence type="ECO:0000259" key="10">
    <source>
        <dbReference type="Pfam" id="PF16187"/>
    </source>
</evidence>
<keyword evidence="4" id="KW-0378">Hydrolase</keyword>
<feature type="domain" description="Peptidase M16 C-terminal" evidence="9">
    <location>
        <begin position="734"/>
        <end position="916"/>
    </location>
</feature>
<dbReference type="Proteomes" id="UP000001819">
    <property type="component" value="Chromosome 4"/>
</dbReference>
<evidence type="ECO:0000256" key="4">
    <source>
        <dbReference type="ARBA" id="ARBA00022801"/>
    </source>
</evidence>
<organism evidence="11 12">
    <name type="scientific">Drosophila pseudoobscura pseudoobscura</name>
    <name type="common">Fruit fly</name>
    <dbReference type="NCBI Taxonomy" id="46245"/>
    <lineage>
        <taxon>Eukaryota</taxon>
        <taxon>Metazoa</taxon>
        <taxon>Ecdysozoa</taxon>
        <taxon>Arthropoda</taxon>
        <taxon>Hexapoda</taxon>
        <taxon>Insecta</taxon>
        <taxon>Pterygota</taxon>
        <taxon>Neoptera</taxon>
        <taxon>Endopterygota</taxon>
        <taxon>Diptera</taxon>
        <taxon>Brachycera</taxon>
        <taxon>Muscomorpha</taxon>
        <taxon>Ephydroidea</taxon>
        <taxon>Drosophilidae</taxon>
        <taxon>Drosophila</taxon>
        <taxon>Sophophora</taxon>
    </lineage>
</organism>
<evidence type="ECO:0000256" key="5">
    <source>
        <dbReference type="ARBA" id="ARBA00022833"/>
    </source>
</evidence>
<feature type="domain" description="Peptidase M16 middle/third" evidence="10">
    <location>
        <begin position="445"/>
        <end position="729"/>
    </location>
</feature>
<dbReference type="Gene3D" id="3.30.830.10">
    <property type="entry name" value="Metalloenzyme, LuxS/M16 peptidase-like"/>
    <property type="match status" value="4"/>
</dbReference>
<dbReference type="InterPro" id="IPR007863">
    <property type="entry name" value="Peptidase_M16_C"/>
</dbReference>
<dbReference type="FunCoup" id="A0A6I8VYX2">
    <property type="interactions" value="337"/>
</dbReference>
<evidence type="ECO:0000256" key="6">
    <source>
        <dbReference type="ARBA" id="ARBA00023049"/>
    </source>
</evidence>
<dbReference type="InterPro" id="IPR011249">
    <property type="entry name" value="Metalloenz_LuxS/M16"/>
</dbReference>
<dbReference type="PANTHER" id="PTHR43690:SF18">
    <property type="entry name" value="INSULIN-DEGRADING ENZYME-RELATED"/>
    <property type="match status" value="1"/>
</dbReference>
<dbReference type="InterPro" id="IPR011765">
    <property type="entry name" value="Pept_M16_N"/>
</dbReference>
<keyword evidence="11" id="KW-1185">Reference proteome</keyword>
<dbReference type="PROSITE" id="PS00143">
    <property type="entry name" value="INSULINASE"/>
    <property type="match status" value="1"/>
</dbReference>
<dbReference type="GO" id="GO:0004222">
    <property type="term" value="F:metalloendopeptidase activity"/>
    <property type="evidence" value="ECO:0007669"/>
    <property type="project" value="InterPro"/>
</dbReference>
<dbReference type="InterPro" id="IPR032632">
    <property type="entry name" value="Peptidase_M16_M"/>
</dbReference>
<dbReference type="GO" id="GO:0046872">
    <property type="term" value="F:metal ion binding"/>
    <property type="evidence" value="ECO:0007669"/>
    <property type="project" value="UniProtKB-KW"/>
</dbReference>
<dbReference type="AlphaFoldDB" id="A0A6I8VYX2"/>
<keyword evidence="3" id="KW-0479">Metal-binding</keyword>
<evidence type="ECO:0000256" key="2">
    <source>
        <dbReference type="ARBA" id="ARBA00022670"/>
    </source>
</evidence>
<proteinExistence type="inferred from homology"/>
<dbReference type="InterPro" id="IPR001431">
    <property type="entry name" value="Pept_M16_Zn_BS"/>
</dbReference>
<dbReference type="KEGG" id="dpo:6902933"/>
<sequence>MVLKMCFEPRHSLRIITNKVYKWVNRTFQTTVQYHEPPDKSDGDKKLYRALSLSNGLRAMLISDPTNNMEHTQDVRHHLPTVGDSGSEWSNPSMEHFNGKLAACAVLVSVGSFSEPRQYQGMAHFLEHMIFMGSEKYPIENEFDAFITKNGGFTNAHTENEETCFYFEVEEAHLDKGMDIFMNLIRAPLLLPDAMARERSAVQSEFEQVYMRDEVRRDQILASLASDEYPHGTFSWGNLASLQDQVDDRLLQEALHEFRRKHYGSNRMIVCIQSQQSLDELEALLVRHCADIPNSQENASDMNSLSYQKAFNETLFSDVILVQPVEDVCKLELTWVLPPMRHQYRCKPDAFLSQLIGYEGVGSLCSYLRRRLWCMSVMAGTGGSSFESNSIYSLFNICIYLTDDGFEHIDEVLEATFAWIKLLNESAHHREDSYKEFQQIAANNFRFEIELPSMDNVQRVVEGISYLPPKDVLTGPNLYFEFDPAAMVLLKKNLSEFHFNIMISSHIPYMDHKYDQREKWFGTQYTTISMPSKWKAMWYDPAPLNELTFPQSNPFITTDFTLHWQEAGRPHIPRHPRALIRDDYCELWFRQDDIFQLPDGFINIYFITPLIRESAKNYMVGVLFTYLVEFSIAEQLYPALEAGLSYGLYIGDKGLVLRVSGYSQKLPLLLEIIMKVMSTLELDPAQVISFKDLKKRQIFSALFSGKILNLDLRLMVLENKRFSMLEKYESIDHITVDDIQHFKENFHKKMYVQGLIQGNFTDEQARAAMQQVLSTYESQKLDNPSSLDDSLVQIPLGSHYLRAKALNHRDTNTIVTNYYQIGPSDLKLECLMDLVELIVEEPFFNQLRTQEQLGYSLSLNQRIGYGVLACVITVNTQETKHSADHVDRRIEAFRSRVPELVDQLSETEFDDVRETLISGKRLGEPSLDEEVMRNWSEIVTSEYFFDRKEKQIKTLNGLTKRDVLDLLLDFESNNFRKLSVQVIGRNRPPSRPLTLPISEAVAGRLVSEPGNAQSGSLLSLLEEVQRNISDEQLLYEQTGSNIKIELIGNGEDATHIVDIPAFKKNLHVYPPFITNPKSNRKS</sequence>
<dbReference type="SUPFAM" id="SSF63411">
    <property type="entry name" value="LuxS/MPP-like metallohydrolase"/>
    <property type="match status" value="4"/>
</dbReference>
<gene>
    <name evidence="12" type="primary">LOC6902933</name>
</gene>
<keyword evidence="5" id="KW-0862">Zinc</keyword>
<dbReference type="Pfam" id="PF05193">
    <property type="entry name" value="Peptidase_M16_C"/>
    <property type="match status" value="2"/>
</dbReference>
<feature type="domain" description="Peptidase M16 C-terminal" evidence="9">
    <location>
        <begin position="253"/>
        <end position="424"/>
    </location>
</feature>
<feature type="domain" description="Peptidase M16 N-terminal" evidence="8">
    <location>
        <begin position="98"/>
        <end position="223"/>
    </location>
</feature>
<evidence type="ECO:0000256" key="1">
    <source>
        <dbReference type="ARBA" id="ARBA00007261"/>
    </source>
</evidence>
<evidence type="ECO:0000256" key="7">
    <source>
        <dbReference type="RuleBase" id="RU004447"/>
    </source>
</evidence>
<keyword evidence="2" id="KW-0645">Protease</keyword>
<dbReference type="Pfam" id="PF00675">
    <property type="entry name" value="Peptidase_M16"/>
    <property type="match status" value="1"/>
</dbReference>
<keyword evidence="6" id="KW-0482">Metalloprotease</keyword>
<dbReference type="FunFam" id="3.30.830.10:FF:000005">
    <property type="entry name" value="nardilysin isoform X1"/>
    <property type="match status" value="1"/>
</dbReference>
<name>A0A6I8VYX2_DROPS</name>
<evidence type="ECO:0000256" key="3">
    <source>
        <dbReference type="ARBA" id="ARBA00022723"/>
    </source>
</evidence>
<dbReference type="InterPro" id="IPR050626">
    <property type="entry name" value="Peptidase_M16"/>
</dbReference>
<evidence type="ECO:0000313" key="11">
    <source>
        <dbReference type="Proteomes" id="UP000001819"/>
    </source>
</evidence>